<reference evidence="1 2" key="1">
    <citation type="journal article" date="2019" name="Int. J. Syst. Evol. Microbiol.">
        <title>The Global Catalogue of Microorganisms (GCM) 10K type strain sequencing project: providing services to taxonomists for standard genome sequencing and annotation.</title>
        <authorList>
            <consortium name="The Broad Institute Genomics Platform"/>
            <consortium name="The Broad Institute Genome Sequencing Center for Infectious Disease"/>
            <person name="Wu L."/>
            <person name="Ma J."/>
        </authorList>
    </citation>
    <scope>NUCLEOTIDE SEQUENCE [LARGE SCALE GENOMIC DNA]</scope>
    <source>
        <strain evidence="1 2">JCM 14901</strain>
    </source>
</reference>
<dbReference type="PANTHER" id="PTHR35145">
    <property type="entry name" value="CYTOPLASMIC PROTEIN-RELATED"/>
    <property type="match status" value="1"/>
</dbReference>
<gene>
    <name evidence="1" type="ORF">GCM10009776_26710</name>
</gene>
<dbReference type="PANTHER" id="PTHR35145:SF1">
    <property type="entry name" value="CYTOPLASMIC PROTEIN"/>
    <property type="match status" value="1"/>
</dbReference>
<comment type="caution">
    <text evidence="1">The sequence shown here is derived from an EMBL/GenBank/DDBJ whole genome shotgun (WGS) entry which is preliminary data.</text>
</comment>
<dbReference type="Gene3D" id="3.90.1150.30">
    <property type="match status" value="1"/>
</dbReference>
<organism evidence="1 2">
    <name type="scientific">Microbacterium deminutum</name>
    <dbReference type="NCBI Taxonomy" id="344164"/>
    <lineage>
        <taxon>Bacteria</taxon>
        <taxon>Bacillati</taxon>
        <taxon>Actinomycetota</taxon>
        <taxon>Actinomycetes</taxon>
        <taxon>Micrococcales</taxon>
        <taxon>Microbacteriaceae</taxon>
        <taxon>Microbacterium</taxon>
    </lineage>
</organism>
<dbReference type="Proteomes" id="UP001499933">
    <property type="component" value="Unassembled WGS sequence"/>
</dbReference>
<dbReference type="InterPro" id="IPR058532">
    <property type="entry name" value="YjbR/MT2646/Rv2570-like"/>
</dbReference>
<accession>A0ABN2R2Z2</accession>
<dbReference type="EMBL" id="BAAAOG010000005">
    <property type="protein sequence ID" value="GAA1962694.1"/>
    <property type="molecule type" value="Genomic_DNA"/>
</dbReference>
<evidence type="ECO:0008006" key="3">
    <source>
        <dbReference type="Google" id="ProtNLM"/>
    </source>
</evidence>
<evidence type="ECO:0000313" key="2">
    <source>
        <dbReference type="Proteomes" id="UP001499933"/>
    </source>
</evidence>
<dbReference type="InterPro" id="IPR007351">
    <property type="entry name" value="YjbR"/>
</dbReference>
<proteinExistence type="predicted"/>
<dbReference type="InterPro" id="IPR038056">
    <property type="entry name" value="YjbR-like_sf"/>
</dbReference>
<protein>
    <recommendedName>
        <fullName evidence="3">MmcQ/YjbR family DNA-binding protein</fullName>
    </recommendedName>
</protein>
<keyword evidence="2" id="KW-1185">Reference proteome</keyword>
<name>A0ABN2R2Z2_9MICO</name>
<dbReference type="SUPFAM" id="SSF142906">
    <property type="entry name" value="YjbR-like"/>
    <property type="match status" value="1"/>
</dbReference>
<dbReference type="Pfam" id="PF04237">
    <property type="entry name" value="YjbR"/>
    <property type="match status" value="1"/>
</dbReference>
<sequence>MRDTGAVTPEALHAYCSAKPGAWEDEPWEGDVVFKVGPRERAKIFVFYGNGRSIGVKAAKSRDEADEWLLRYPDDARVSPYIGRSGWNVLNAGGGIPDDELREAIDTSYELVLATLPKKLRDFEAT</sequence>
<evidence type="ECO:0000313" key="1">
    <source>
        <dbReference type="EMBL" id="GAA1962694.1"/>
    </source>
</evidence>